<feature type="compositionally biased region" description="Polar residues" evidence="1">
    <location>
        <begin position="1"/>
        <end position="24"/>
    </location>
</feature>
<feature type="transmembrane region" description="Helical" evidence="2">
    <location>
        <begin position="195"/>
        <end position="218"/>
    </location>
</feature>
<keyword evidence="2" id="KW-0812">Transmembrane</keyword>
<dbReference type="OrthoDB" id="1051496at2759"/>
<sequence length="258" mass="27506">MEKESMTATIASSGSLPPGSSETTAIPLGSSEISPPPSENTRNTTPQVSGSLPSETTAISPPPSENTRNTTPQVPGSLPPGSSQISPAAPPGGDRDPPATPLLEPPSRDERRMRQWAKMVKRCHEVIALLIGFVLVFAPEGFVIKGMHANDGQVNPVAIIVNILDNLQTHLVFPFIIAGLSYALFYVLSSSSMPVAWLLWMDALSVIAGFSVVFLVIFYISQRMFIVGGTVGALVLGILFCCQFPRKLIVPRDIQVGA</sequence>
<feature type="transmembrane region" description="Helical" evidence="2">
    <location>
        <begin position="224"/>
        <end position="242"/>
    </location>
</feature>
<dbReference type="Proteomes" id="UP000489600">
    <property type="component" value="Unassembled WGS sequence"/>
</dbReference>
<feature type="region of interest" description="Disordered" evidence="1">
    <location>
        <begin position="1"/>
        <end position="110"/>
    </location>
</feature>
<keyword evidence="2" id="KW-0472">Membrane</keyword>
<evidence type="ECO:0000313" key="4">
    <source>
        <dbReference type="Proteomes" id="UP000489600"/>
    </source>
</evidence>
<evidence type="ECO:0000256" key="2">
    <source>
        <dbReference type="SAM" id="Phobius"/>
    </source>
</evidence>
<keyword evidence="4" id="KW-1185">Reference proteome</keyword>
<comment type="caution">
    <text evidence="3">The sequence shown here is derived from an EMBL/GenBank/DDBJ whole genome shotgun (WGS) entry which is preliminary data.</text>
</comment>
<proteinExistence type="predicted"/>
<organism evidence="3 4">
    <name type="scientific">Arabis nemorensis</name>
    <dbReference type="NCBI Taxonomy" id="586526"/>
    <lineage>
        <taxon>Eukaryota</taxon>
        <taxon>Viridiplantae</taxon>
        <taxon>Streptophyta</taxon>
        <taxon>Embryophyta</taxon>
        <taxon>Tracheophyta</taxon>
        <taxon>Spermatophyta</taxon>
        <taxon>Magnoliopsida</taxon>
        <taxon>eudicotyledons</taxon>
        <taxon>Gunneridae</taxon>
        <taxon>Pentapetalae</taxon>
        <taxon>rosids</taxon>
        <taxon>malvids</taxon>
        <taxon>Brassicales</taxon>
        <taxon>Brassicaceae</taxon>
        <taxon>Arabideae</taxon>
        <taxon>Arabis</taxon>
    </lineage>
</organism>
<dbReference type="EMBL" id="CABITT030000001">
    <property type="protein sequence ID" value="VVA89586.1"/>
    <property type="molecule type" value="Genomic_DNA"/>
</dbReference>
<evidence type="ECO:0000313" key="3">
    <source>
        <dbReference type="EMBL" id="VVA89586.1"/>
    </source>
</evidence>
<name>A0A565AJQ8_9BRAS</name>
<keyword evidence="2" id="KW-1133">Transmembrane helix</keyword>
<reference evidence="3" key="1">
    <citation type="submission" date="2019-07" db="EMBL/GenBank/DDBJ databases">
        <authorList>
            <person name="Dittberner H."/>
        </authorList>
    </citation>
    <scope>NUCLEOTIDE SEQUENCE [LARGE SCALE GENOMIC DNA]</scope>
</reference>
<feature type="transmembrane region" description="Helical" evidence="2">
    <location>
        <begin position="126"/>
        <end position="147"/>
    </location>
</feature>
<gene>
    <name evidence="3" type="ORF">ANE_LOCUS31</name>
</gene>
<feature type="transmembrane region" description="Helical" evidence="2">
    <location>
        <begin position="167"/>
        <end position="188"/>
    </location>
</feature>
<evidence type="ECO:0000256" key="1">
    <source>
        <dbReference type="SAM" id="MobiDB-lite"/>
    </source>
</evidence>
<accession>A0A565AJQ8</accession>
<dbReference type="AlphaFoldDB" id="A0A565AJQ8"/>
<protein>
    <submittedName>
        <fullName evidence="3">Uncharacterized protein</fullName>
    </submittedName>
</protein>
<feature type="compositionally biased region" description="Polar residues" evidence="1">
    <location>
        <begin position="39"/>
        <end position="86"/>
    </location>
</feature>